<dbReference type="Gene3D" id="2.160.20.10">
    <property type="entry name" value="Single-stranded right-handed beta-helix, Pectin lyase-like"/>
    <property type="match status" value="1"/>
</dbReference>
<feature type="non-terminal residue" evidence="1">
    <location>
        <position position="510"/>
    </location>
</feature>
<evidence type="ECO:0008006" key="2">
    <source>
        <dbReference type="Google" id="ProtNLM"/>
    </source>
</evidence>
<dbReference type="SUPFAM" id="SSF51126">
    <property type="entry name" value="Pectin lyase-like"/>
    <property type="match status" value="1"/>
</dbReference>
<dbReference type="InterPro" id="IPR013783">
    <property type="entry name" value="Ig-like_fold"/>
</dbReference>
<dbReference type="EMBL" id="UINC01052670">
    <property type="protein sequence ID" value="SVB68262.1"/>
    <property type="molecule type" value="Genomic_DNA"/>
</dbReference>
<name>A0A382G066_9ZZZZ</name>
<sequence length="510" mass="53924">TIAGNTASTDGGGLYYNIQSTSAAKIENSIIWGNSPDMISFEDNPGTYNESYVSIHYSDIQNGLSGITNGDDHFLTWGTGNISSDPLFPNLAGGTLTLDYGSGSPAINAGNPNGFYNDDDWEPNTDGPRNDMGANGGNGIYISSEEVDFGDVGIGNTAPTENFYIYNLKGGSVILGSYSTTDNQFTVTYPSLPVTIQSFEKRSLNVQFLATSSGDQTSTIELSFSNLSNNNGSFSAVGTAYDIPAGNINVPADVPTIQLAIDIAPSGKTIVVAPGEYFEKLIFNGKNNITLTSSSGPDQTIINASGTGTVVYFGGSEHILNGFTLTGGEGSQNGRSGVNGSSCGDCSFTNLIVTENTNGDPVTMGNYPTIKNVVFANNSRFPGTDDASAIYLMCGSGTNNLLQNVTIANNSLSYGINYQSNDASSGVDTLTLINSVIWGSLSESFYVDERYNNTRINIYNSLIEGGESSVNSNDDGSGYTYDLNWDSSNLTSYPYFNDPDNGDYSLSSYS</sequence>
<gene>
    <name evidence="1" type="ORF">METZ01_LOCUS221116</name>
</gene>
<dbReference type="InterPro" id="IPR012334">
    <property type="entry name" value="Pectin_lyas_fold"/>
</dbReference>
<feature type="non-terminal residue" evidence="1">
    <location>
        <position position="1"/>
    </location>
</feature>
<proteinExistence type="predicted"/>
<dbReference type="InterPro" id="IPR011050">
    <property type="entry name" value="Pectin_lyase_fold/virulence"/>
</dbReference>
<accession>A0A382G066</accession>
<protein>
    <recommendedName>
        <fullName evidence="2">Right handed beta helix domain-containing protein</fullName>
    </recommendedName>
</protein>
<reference evidence="1" key="1">
    <citation type="submission" date="2018-05" db="EMBL/GenBank/DDBJ databases">
        <authorList>
            <person name="Lanie J.A."/>
            <person name="Ng W.-L."/>
            <person name="Kazmierczak K.M."/>
            <person name="Andrzejewski T.M."/>
            <person name="Davidsen T.M."/>
            <person name="Wayne K.J."/>
            <person name="Tettelin H."/>
            <person name="Glass J.I."/>
            <person name="Rusch D."/>
            <person name="Podicherti R."/>
            <person name="Tsui H.-C.T."/>
            <person name="Winkler M.E."/>
        </authorList>
    </citation>
    <scope>NUCLEOTIDE SEQUENCE</scope>
</reference>
<dbReference type="AlphaFoldDB" id="A0A382G066"/>
<evidence type="ECO:0000313" key="1">
    <source>
        <dbReference type="EMBL" id="SVB68262.1"/>
    </source>
</evidence>
<dbReference type="Gene3D" id="2.60.40.10">
    <property type="entry name" value="Immunoglobulins"/>
    <property type="match status" value="1"/>
</dbReference>
<organism evidence="1">
    <name type="scientific">marine metagenome</name>
    <dbReference type="NCBI Taxonomy" id="408172"/>
    <lineage>
        <taxon>unclassified sequences</taxon>
        <taxon>metagenomes</taxon>
        <taxon>ecological metagenomes</taxon>
    </lineage>
</organism>